<sequence>MSSSKKKTVFIAISMSIKLGYTRSIFCCALIAILAIIIATHFLSQKAPTAERIKYAQSLAREHILQSLTAGGFFRYDLDPLFDRSSDSDYDVRQMLASRELALGARSDEAMYAAHKKNLDAIFSNWYDSDGERGYLHTPIGSSLGVNALFLRVLVESPFFEALRREADMVVENILSAQHEDGSFDAYGIESPYAYNTKRTLAYAAPEALLALLEYVEKTGNDAVFTKTKKSFDFYYQKYVSDIEQNYYSMYVPWLTMAIYQYTKMTAETQYVEGVFVLYDRLLEMQDTLFFPGRFYDRAHPEYGRQHTGADAIFTEGLGYALLLAKQGNDTKRVDRYSDALKNGLSNLLSLQYTKQSPLLSAHREQYVGAFRIRSSSFWTRIDVTAHALDAFDSALQALAK</sequence>
<keyword evidence="1" id="KW-0472">Membrane</keyword>
<gene>
    <name evidence="2" type="ORF">COU17_02320</name>
</gene>
<dbReference type="EMBL" id="PFBJ01000011">
    <property type="protein sequence ID" value="PIT91102.1"/>
    <property type="molecule type" value="Genomic_DNA"/>
</dbReference>
<dbReference type="AlphaFoldDB" id="A0A2M6WE89"/>
<dbReference type="SUPFAM" id="SSF48239">
    <property type="entry name" value="Terpenoid cyclases/Protein prenyltransferases"/>
    <property type="match status" value="1"/>
</dbReference>
<name>A0A2M6WE89_9BACT</name>
<dbReference type="Proteomes" id="UP000228809">
    <property type="component" value="Unassembled WGS sequence"/>
</dbReference>
<proteinExistence type="predicted"/>
<evidence type="ECO:0000313" key="3">
    <source>
        <dbReference type="Proteomes" id="UP000228809"/>
    </source>
</evidence>
<dbReference type="InterPro" id="IPR008930">
    <property type="entry name" value="Terpenoid_cyclase/PrenylTrfase"/>
</dbReference>
<keyword evidence="1" id="KW-1133">Transmembrane helix</keyword>
<reference evidence="3" key="1">
    <citation type="submission" date="2017-09" db="EMBL/GenBank/DDBJ databases">
        <title>Depth-based differentiation of microbial function through sediment-hosted aquifers and enrichment of novel symbionts in the deep terrestrial subsurface.</title>
        <authorList>
            <person name="Probst A.J."/>
            <person name="Ladd B."/>
            <person name="Jarett J.K."/>
            <person name="Geller-Mcgrath D.E."/>
            <person name="Sieber C.M.K."/>
            <person name="Emerson J.B."/>
            <person name="Anantharaman K."/>
            <person name="Thomas B.C."/>
            <person name="Malmstrom R."/>
            <person name="Stieglmeier M."/>
            <person name="Klingl A."/>
            <person name="Woyke T."/>
            <person name="Ryan C.M."/>
            <person name="Banfield J.F."/>
        </authorList>
    </citation>
    <scope>NUCLEOTIDE SEQUENCE [LARGE SCALE GENOMIC DNA]</scope>
</reference>
<keyword evidence="1" id="KW-0812">Transmembrane</keyword>
<feature type="transmembrane region" description="Helical" evidence="1">
    <location>
        <begin position="21"/>
        <end position="43"/>
    </location>
</feature>
<protein>
    <submittedName>
        <fullName evidence="2">Uncharacterized protein</fullName>
    </submittedName>
</protein>
<evidence type="ECO:0000313" key="2">
    <source>
        <dbReference type="EMBL" id="PIT91102.1"/>
    </source>
</evidence>
<evidence type="ECO:0000256" key="1">
    <source>
        <dbReference type="SAM" id="Phobius"/>
    </source>
</evidence>
<accession>A0A2M6WE89</accession>
<organism evidence="2 3">
    <name type="scientific">Candidatus Kaiserbacteria bacterium CG10_big_fil_rev_8_21_14_0_10_49_17</name>
    <dbReference type="NCBI Taxonomy" id="1974609"/>
    <lineage>
        <taxon>Bacteria</taxon>
        <taxon>Candidatus Kaiseribacteriota</taxon>
    </lineage>
</organism>
<comment type="caution">
    <text evidence="2">The sequence shown here is derived from an EMBL/GenBank/DDBJ whole genome shotgun (WGS) entry which is preliminary data.</text>
</comment>